<evidence type="ECO:0000256" key="1">
    <source>
        <dbReference type="SAM" id="MobiDB-lite"/>
    </source>
</evidence>
<gene>
    <name evidence="2" type="ORF">J3U88_06705</name>
</gene>
<evidence type="ECO:0000313" key="3">
    <source>
        <dbReference type="Proteomes" id="UP000664417"/>
    </source>
</evidence>
<dbReference type="Proteomes" id="UP000664417">
    <property type="component" value="Unassembled WGS sequence"/>
</dbReference>
<accession>A0A8J7U217</accession>
<dbReference type="AlphaFoldDB" id="A0A8J7U217"/>
<protein>
    <submittedName>
        <fullName evidence="2">Uncharacterized protein</fullName>
    </submittedName>
</protein>
<organism evidence="2 3">
    <name type="scientific">Acanthopleuribacter pedis</name>
    <dbReference type="NCBI Taxonomy" id="442870"/>
    <lineage>
        <taxon>Bacteria</taxon>
        <taxon>Pseudomonadati</taxon>
        <taxon>Acidobacteriota</taxon>
        <taxon>Holophagae</taxon>
        <taxon>Acanthopleuribacterales</taxon>
        <taxon>Acanthopleuribacteraceae</taxon>
        <taxon>Acanthopleuribacter</taxon>
    </lineage>
</organism>
<feature type="region of interest" description="Disordered" evidence="1">
    <location>
        <begin position="1"/>
        <end position="20"/>
    </location>
</feature>
<reference evidence="2" key="1">
    <citation type="submission" date="2021-03" db="EMBL/GenBank/DDBJ databases">
        <authorList>
            <person name="Wang G."/>
        </authorList>
    </citation>
    <scope>NUCLEOTIDE SEQUENCE</scope>
    <source>
        <strain evidence="2">KCTC 12899</strain>
    </source>
</reference>
<dbReference type="InterPro" id="IPR006311">
    <property type="entry name" value="TAT_signal"/>
</dbReference>
<proteinExistence type="predicted"/>
<dbReference type="PROSITE" id="PS51318">
    <property type="entry name" value="TAT"/>
    <property type="match status" value="1"/>
</dbReference>
<sequence length="369" mass="39442">MSTHSPSEDRPNPSRGGKMDRRTAIKASLTSAAAAGATFQPQVLGFVEPRKNLSGDGNGIFSFTPTNVTDCSGIQISGRGFGLEQANVCVFTNQPTVHTTPVFVDDQHVLARVDIGNYSGTDRLYLQRGQGGYETPTSFPNNLRPHGRFWAWRSNQTAYVAVNAVRYRQRPDLNPGELIFNGGMTNSWVSTLLSLPLNDTCCHRLPVGSFIRFHFFARNSNEGIAASGAFFNDIELDAVTLAAAVLNVLKATVASITGRTLQTTVDARQGANQVWAIVNYADFSFTAGSLDLRINTLGDSETCSSIASMSAGYDTFGSFSVQPGSLAKNSLSGSAASVSVTDSAVSCSNSFPVGQCPSIDAQFPDFLFN</sequence>
<dbReference type="RefSeq" id="WP_207857746.1">
    <property type="nucleotide sequence ID" value="NZ_JAFREP010000004.1"/>
</dbReference>
<comment type="caution">
    <text evidence="2">The sequence shown here is derived from an EMBL/GenBank/DDBJ whole genome shotgun (WGS) entry which is preliminary data.</text>
</comment>
<keyword evidence="3" id="KW-1185">Reference proteome</keyword>
<dbReference type="EMBL" id="JAFREP010000004">
    <property type="protein sequence ID" value="MBO1318137.1"/>
    <property type="molecule type" value="Genomic_DNA"/>
</dbReference>
<evidence type="ECO:0000313" key="2">
    <source>
        <dbReference type="EMBL" id="MBO1318137.1"/>
    </source>
</evidence>
<name>A0A8J7U217_9BACT</name>